<keyword evidence="1" id="KW-1133">Transmembrane helix</keyword>
<evidence type="ECO:0000313" key="4">
    <source>
        <dbReference type="Proteomes" id="UP000245996"/>
    </source>
</evidence>
<proteinExistence type="predicted"/>
<name>A0A7X2MN60_ENTAG</name>
<evidence type="ECO:0000313" key="5">
    <source>
        <dbReference type="Proteomes" id="UP000461948"/>
    </source>
</evidence>
<protein>
    <submittedName>
        <fullName evidence="2">Uncharacterized protein</fullName>
    </submittedName>
</protein>
<feature type="transmembrane region" description="Helical" evidence="1">
    <location>
        <begin position="44"/>
        <end position="72"/>
    </location>
</feature>
<dbReference type="AlphaFoldDB" id="A0A7X2MN60"/>
<dbReference type="RefSeq" id="WP_133248907.1">
    <property type="nucleotide sequence ID" value="NZ_CP046722.1"/>
</dbReference>
<evidence type="ECO:0000256" key="1">
    <source>
        <dbReference type="SAM" id="Phobius"/>
    </source>
</evidence>
<dbReference type="Proteomes" id="UP000461948">
    <property type="component" value="Unassembled WGS sequence"/>
</dbReference>
<reference evidence="2 5" key="2">
    <citation type="submission" date="2019-11" db="EMBL/GenBank/DDBJ databases">
        <title>Draft Genome Sequence of Plant Growth-Promoting Rhizosphere-Associated Bacteria.</title>
        <authorList>
            <person name="Vasilyev I.Y."/>
            <person name="Radchenko V."/>
            <person name="Ilnitskaya E.V."/>
        </authorList>
    </citation>
    <scope>NUCLEOTIDE SEQUENCE [LARGE SCALE GENOMIC DNA]</scope>
    <source>
        <strain evidence="2 5">VRA_MhP_f</strain>
    </source>
</reference>
<dbReference type="EMBL" id="WKLC01000647">
    <property type="protein sequence ID" value="MSE16297.1"/>
    <property type="molecule type" value="Genomic_DNA"/>
</dbReference>
<dbReference type="EMBL" id="QGHE01000006">
    <property type="protein sequence ID" value="PWJ79954.1"/>
    <property type="molecule type" value="Genomic_DNA"/>
</dbReference>
<keyword evidence="1" id="KW-0472">Membrane</keyword>
<gene>
    <name evidence="3" type="ORF">C7430_10696</name>
    <name evidence="2" type="ORF">GKC49_14580</name>
</gene>
<organism evidence="2 5">
    <name type="scientific">Enterobacter agglomerans</name>
    <name type="common">Erwinia herbicola</name>
    <name type="synonym">Pantoea agglomerans</name>
    <dbReference type="NCBI Taxonomy" id="549"/>
    <lineage>
        <taxon>Bacteria</taxon>
        <taxon>Pseudomonadati</taxon>
        <taxon>Pseudomonadota</taxon>
        <taxon>Gammaproteobacteria</taxon>
        <taxon>Enterobacterales</taxon>
        <taxon>Erwiniaceae</taxon>
        <taxon>Pantoea</taxon>
        <taxon>Pantoea agglomerans group</taxon>
    </lineage>
</organism>
<evidence type="ECO:0000313" key="3">
    <source>
        <dbReference type="EMBL" id="PWJ79954.1"/>
    </source>
</evidence>
<dbReference type="Proteomes" id="UP000245996">
    <property type="component" value="Unassembled WGS sequence"/>
</dbReference>
<sequence length="74" mass="8739">MKNSTGSLLNILYLCFSMSVIIFILTMFGRLLGAWLAWDMDNKFPFSVVDLFICLKLTWMGLPAGFVFWYFYYR</sequence>
<reference evidence="3 4" key="1">
    <citation type="submission" date="2018-05" db="EMBL/GenBank/DDBJ databases">
        <title>Genomic Encyclopedia of Type Strains, Phase IV (KMG-V): Genome sequencing to study the core and pangenomes of soil and plant-associated prokaryotes.</title>
        <authorList>
            <person name="Whitman W."/>
        </authorList>
    </citation>
    <scope>NUCLEOTIDE SEQUENCE [LARGE SCALE GENOMIC DNA]</scope>
    <source>
        <strain evidence="3 4">PNG 92-11</strain>
    </source>
</reference>
<evidence type="ECO:0000313" key="2">
    <source>
        <dbReference type="EMBL" id="MSE16297.1"/>
    </source>
</evidence>
<comment type="caution">
    <text evidence="2">The sequence shown here is derived from an EMBL/GenBank/DDBJ whole genome shotgun (WGS) entry which is preliminary data.</text>
</comment>
<keyword evidence="1" id="KW-0812">Transmembrane</keyword>
<accession>A0A7X2MN60</accession>
<feature type="transmembrane region" description="Helical" evidence="1">
    <location>
        <begin position="12"/>
        <end position="38"/>
    </location>
</feature>